<feature type="region of interest" description="Disordered" evidence="1">
    <location>
        <begin position="1"/>
        <end position="36"/>
    </location>
</feature>
<dbReference type="Proteomes" id="UP000235388">
    <property type="component" value="Unassembled WGS sequence"/>
</dbReference>
<keyword evidence="3" id="KW-1185">Reference proteome</keyword>
<accession>A0A2N5W3T0</accession>
<evidence type="ECO:0000256" key="1">
    <source>
        <dbReference type="SAM" id="MobiDB-lite"/>
    </source>
</evidence>
<evidence type="ECO:0000313" key="3">
    <source>
        <dbReference type="Proteomes" id="UP000235388"/>
    </source>
</evidence>
<feature type="compositionally biased region" description="Low complexity" evidence="1">
    <location>
        <begin position="1"/>
        <end position="12"/>
    </location>
</feature>
<evidence type="ECO:0000313" key="2">
    <source>
        <dbReference type="EMBL" id="PLW56918.1"/>
    </source>
</evidence>
<sequence>MNTPQATHQQTQPHPPENACLPAEAPQRIEDEGTPSEASKVLGKVRLSPFELGDAIGVVPTADRGLQLMYCVTRPDLPGGGINEYQHLHIHQYRKGNELLGPPVDVCWDAMEMAYGWCAFKTFAINHFTNQNATAGNQIRATQATPALTWQGIIPHHPWYDRQANAMIRGQASWRQFVVAIADAAQHGNGQTPSPEIMLMIPSPTNQRANPATNTPHAAIIDLNHAPVVPAEPAQHPDISRNPMTMEEFLTLSWIPQADTNTCELIERRKIWHWTYFSLSNEQQLRELGFEEGPARLLCLGAARANSISA</sequence>
<dbReference type="AlphaFoldDB" id="A0A2N5W3T0"/>
<proteinExistence type="predicted"/>
<organism evidence="2 3">
    <name type="scientific">Puccinia coronata f. sp. avenae</name>
    <dbReference type="NCBI Taxonomy" id="200324"/>
    <lineage>
        <taxon>Eukaryota</taxon>
        <taxon>Fungi</taxon>
        <taxon>Dikarya</taxon>
        <taxon>Basidiomycota</taxon>
        <taxon>Pucciniomycotina</taxon>
        <taxon>Pucciniomycetes</taxon>
        <taxon>Pucciniales</taxon>
        <taxon>Pucciniaceae</taxon>
        <taxon>Puccinia</taxon>
    </lineage>
</organism>
<dbReference type="EMBL" id="PGCJ01000016">
    <property type="protein sequence ID" value="PLW56918.1"/>
    <property type="molecule type" value="Genomic_DNA"/>
</dbReference>
<comment type="caution">
    <text evidence="2">The sequence shown here is derived from an EMBL/GenBank/DDBJ whole genome shotgun (WGS) entry which is preliminary data.</text>
</comment>
<gene>
    <name evidence="2" type="ORF">PCANC_01264</name>
</gene>
<name>A0A2N5W3T0_9BASI</name>
<protein>
    <submittedName>
        <fullName evidence="2">Uncharacterized protein</fullName>
    </submittedName>
</protein>
<reference evidence="2 3" key="1">
    <citation type="submission" date="2017-11" db="EMBL/GenBank/DDBJ databases">
        <title>De novo assembly and phasing of dikaryotic genomes from two isolates of Puccinia coronata f. sp. avenae, the causal agent of oat crown rust.</title>
        <authorList>
            <person name="Miller M.E."/>
            <person name="Zhang Y."/>
            <person name="Omidvar V."/>
            <person name="Sperschneider J."/>
            <person name="Schwessinger B."/>
            <person name="Raley C."/>
            <person name="Palmer J.M."/>
            <person name="Garnica D."/>
            <person name="Upadhyaya N."/>
            <person name="Rathjen J."/>
            <person name="Taylor J.M."/>
            <person name="Park R.F."/>
            <person name="Dodds P.N."/>
            <person name="Hirsch C.D."/>
            <person name="Kianian S.F."/>
            <person name="Figueroa M."/>
        </authorList>
    </citation>
    <scope>NUCLEOTIDE SEQUENCE [LARGE SCALE GENOMIC DNA]</scope>
    <source>
        <strain evidence="2">12NC29</strain>
    </source>
</reference>